<accession>A0AAN0J142</accession>
<feature type="repeat" description="ANK" evidence="3">
    <location>
        <begin position="193"/>
        <end position="225"/>
    </location>
</feature>
<dbReference type="AlphaFoldDB" id="A0AAN0J142"/>
<dbReference type="PANTHER" id="PTHR24198:SF165">
    <property type="entry name" value="ANKYRIN REPEAT-CONTAINING PROTEIN-RELATED"/>
    <property type="match status" value="1"/>
</dbReference>
<dbReference type="Proteomes" id="UP000007879">
    <property type="component" value="Unassembled WGS sequence"/>
</dbReference>
<evidence type="ECO:0000256" key="1">
    <source>
        <dbReference type="ARBA" id="ARBA00022737"/>
    </source>
</evidence>
<keyword evidence="4" id="KW-0812">Transmembrane</keyword>
<dbReference type="EnsemblMetazoa" id="XM_019995151.1">
    <property type="protein sequence ID" value="XP_019850710.1"/>
    <property type="gene ID" value="LOC105312362"/>
</dbReference>
<gene>
    <name evidence="5" type="primary">105312362</name>
</gene>
<dbReference type="PROSITE" id="PS50297">
    <property type="entry name" value="ANK_REP_REGION"/>
    <property type="match status" value="3"/>
</dbReference>
<feature type="repeat" description="ANK" evidence="3">
    <location>
        <begin position="667"/>
        <end position="704"/>
    </location>
</feature>
<feature type="transmembrane region" description="Helical" evidence="4">
    <location>
        <begin position="563"/>
        <end position="580"/>
    </location>
</feature>
<name>A0AAN0J142_AMPQE</name>
<reference evidence="5" key="2">
    <citation type="submission" date="2024-06" db="UniProtKB">
        <authorList>
            <consortium name="EnsemblMetazoa"/>
        </authorList>
    </citation>
    <scope>IDENTIFICATION</scope>
</reference>
<reference evidence="6" key="1">
    <citation type="journal article" date="2010" name="Nature">
        <title>The Amphimedon queenslandica genome and the evolution of animal complexity.</title>
        <authorList>
            <person name="Srivastava M."/>
            <person name="Simakov O."/>
            <person name="Chapman J."/>
            <person name="Fahey B."/>
            <person name="Gauthier M.E."/>
            <person name="Mitros T."/>
            <person name="Richards G.S."/>
            <person name="Conaco C."/>
            <person name="Dacre M."/>
            <person name="Hellsten U."/>
            <person name="Larroux C."/>
            <person name="Putnam N.H."/>
            <person name="Stanke M."/>
            <person name="Adamska M."/>
            <person name="Darling A."/>
            <person name="Degnan S.M."/>
            <person name="Oakley T.H."/>
            <person name="Plachetzki D.C."/>
            <person name="Zhai Y."/>
            <person name="Adamski M."/>
            <person name="Calcino A."/>
            <person name="Cummins S.F."/>
            <person name="Goodstein D.M."/>
            <person name="Harris C."/>
            <person name="Jackson D.J."/>
            <person name="Leys S.P."/>
            <person name="Shu S."/>
            <person name="Woodcroft B.J."/>
            <person name="Vervoort M."/>
            <person name="Kosik K.S."/>
            <person name="Manning G."/>
            <person name="Degnan B.M."/>
            <person name="Rokhsar D.S."/>
        </authorList>
    </citation>
    <scope>NUCLEOTIDE SEQUENCE [LARGE SCALE GENOMIC DNA]</scope>
</reference>
<proteinExistence type="predicted"/>
<keyword evidence="1" id="KW-0677">Repeat</keyword>
<keyword evidence="4" id="KW-1133">Transmembrane helix</keyword>
<dbReference type="SMART" id="SM00248">
    <property type="entry name" value="ANK"/>
    <property type="match status" value="7"/>
</dbReference>
<dbReference type="PROSITE" id="PS50088">
    <property type="entry name" value="ANK_REPEAT"/>
    <property type="match status" value="4"/>
</dbReference>
<feature type="repeat" description="ANK" evidence="3">
    <location>
        <begin position="226"/>
        <end position="258"/>
    </location>
</feature>
<dbReference type="Pfam" id="PF12796">
    <property type="entry name" value="Ank_2"/>
    <property type="match status" value="1"/>
</dbReference>
<sequence>MSLHDSMNFDYTYSMGFGTPDSWFPNKETTVALCTTIIAAVVASLYIYRFINQKNYPPQTQHVASNVELVRLCEEIKDEPLSTLDHNIRHIISEESRPGPQSFYFKKESDERSALVSASRYGRVDVVKYFMNNYSNCVQVDQTANLDLPVGWHHSMREVHSCTSLYAACFNGSLETVTHLLKANADKNQPDCLGRTPLQVAAQRGHMMLVQELLSSGADVNAEDSLGYTPLLTAVSERHIKIVKVLLENKADAQHCSVNGFSALHIAAEMGAKDIIELILAYEPTLAYQRTYDSKHKLPCPLFLAAAYGHIPTCQVLMEASQCTPAQMPDVLLLWGASLVQPQHHYIRASVQRYWLEALELKEQHPLVTTTVDRHEAYEYHTEMSSVEEVIGYFSSQLPSMSSPSSASTPTKANGGLNFAELGSNMTLCLPADSYTKVCYQSLLIMERCLGYGHPLVIRRLLDMSRFMLSKRRTDQCERLLCRAIEMSRERVSSHPHNSYCQSSELEYEVKSTLKNICDLLHLMYQSAYYEVRFSVFLRYTLTALYSFTREGRYDCTQYPAKINMHLILLLLSVLAAWVYQKNHQLQVDYDDTSDDEYEQCDSLACQLVKSHLFICNGTTLLHLALSKLGSRDSLVRDYIYVKDLSHLVSSLLLWGCSDFINLPNLAGERPLHAAAVRARSDQEAYQLIVPLLQYGAHIDSVNAGGKTAFELARVKPLKLDTPITLRCICYRRIIEENFDYEQLPTVKYFTEKDKKCLRLHDPHNAKQDFQIEFQQRLE</sequence>
<feature type="repeat" description="ANK" evidence="3">
    <location>
        <begin position="259"/>
        <end position="280"/>
    </location>
</feature>
<evidence type="ECO:0000313" key="6">
    <source>
        <dbReference type="Proteomes" id="UP000007879"/>
    </source>
</evidence>
<evidence type="ECO:0000313" key="5">
    <source>
        <dbReference type="EnsemblMetazoa" id="XP_019850710.1"/>
    </source>
</evidence>
<keyword evidence="6" id="KW-1185">Reference proteome</keyword>
<dbReference type="SUPFAM" id="SSF48403">
    <property type="entry name" value="Ankyrin repeat"/>
    <property type="match status" value="2"/>
</dbReference>
<evidence type="ECO:0000256" key="2">
    <source>
        <dbReference type="ARBA" id="ARBA00023043"/>
    </source>
</evidence>
<dbReference type="Gene3D" id="1.25.40.20">
    <property type="entry name" value="Ankyrin repeat-containing domain"/>
    <property type="match status" value="2"/>
</dbReference>
<dbReference type="InterPro" id="IPR002110">
    <property type="entry name" value="Ankyrin_rpt"/>
</dbReference>
<dbReference type="InterPro" id="IPR036770">
    <property type="entry name" value="Ankyrin_rpt-contain_sf"/>
</dbReference>
<feature type="transmembrane region" description="Helical" evidence="4">
    <location>
        <begin position="30"/>
        <end position="48"/>
    </location>
</feature>
<protein>
    <submittedName>
        <fullName evidence="5">Uncharacterized protein</fullName>
    </submittedName>
</protein>
<dbReference type="PANTHER" id="PTHR24198">
    <property type="entry name" value="ANKYRIN REPEAT AND PROTEIN KINASE DOMAIN-CONTAINING PROTEIN"/>
    <property type="match status" value="1"/>
</dbReference>
<organism evidence="5 6">
    <name type="scientific">Amphimedon queenslandica</name>
    <name type="common">Sponge</name>
    <dbReference type="NCBI Taxonomy" id="400682"/>
    <lineage>
        <taxon>Eukaryota</taxon>
        <taxon>Metazoa</taxon>
        <taxon>Porifera</taxon>
        <taxon>Demospongiae</taxon>
        <taxon>Heteroscleromorpha</taxon>
        <taxon>Haplosclerida</taxon>
        <taxon>Niphatidae</taxon>
        <taxon>Amphimedon</taxon>
    </lineage>
</organism>
<evidence type="ECO:0000256" key="3">
    <source>
        <dbReference type="PROSITE-ProRule" id="PRU00023"/>
    </source>
</evidence>
<evidence type="ECO:0000256" key="4">
    <source>
        <dbReference type="SAM" id="Phobius"/>
    </source>
</evidence>
<dbReference type="Pfam" id="PF00023">
    <property type="entry name" value="Ank"/>
    <property type="match status" value="1"/>
</dbReference>
<keyword evidence="2 3" id="KW-0040">ANK repeat</keyword>
<keyword evidence="4" id="KW-0472">Membrane</keyword>